<dbReference type="EMBL" id="CP003537">
    <property type="protein sequence ID" value="AGH95073.1"/>
    <property type="molecule type" value="Genomic_DNA"/>
</dbReference>
<feature type="transmembrane region" description="Helical" evidence="7">
    <location>
        <begin position="99"/>
        <end position="125"/>
    </location>
</feature>
<dbReference type="RefSeq" id="WP_015469563.1">
    <property type="nucleotide sequence ID" value="NC_020813.1"/>
</dbReference>
<keyword evidence="3 7" id="KW-0808">Transferase</keyword>
<feature type="transmembrane region" description="Helical" evidence="7">
    <location>
        <begin position="132"/>
        <end position="153"/>
    </location>
</feature>
<gene>
    <name evidence="7" type="primary">lgt</name>
    <name evidence="8" type="ORF">A11Q_855</name>
</gene>
<dbReference type="GO" id="GO:0008961">
    <property type="term" value="F:phosphatidylglycerol-prolipoprotein diacylglyceryl transferase activity"/>
    <property type="evidence" value="ECO:0007669"/>
    <property type="project" value="UniProtKB-UniRule"/>
</dbReference>
<dbReference type="STRING" id="1184267.A11Q_855"/>
<evidence type="ECO:0000256" key="2">
    <source>
        <dbReference type="ARBA" id="ARBA00022475"/>
    </source>
</evidence>
<dbReference type="NCBIfam" id="TIGR00544">
    <property type="entry name" value="lgt"/>
    <property type="match status" value="1"/>
</dbReference>
<dbReference type="KEGG" id="bex:A11Q_855"/>
<comment type="subcellular location">
    <subcellularLocation>
        <location evidence="7">Cell membrane</location>
        <topology evidence="7">Multi-pass membrane protein</topology>
    </subcellularLocation>
</comment>
<feature type="transmembrane region" description="Helical" evidence="7">
    <location>
        <begin position="60"/>
        <end position="79"/>
    </location>
</feature>
<comment type="function">
    <text evidence="7">Catalyzes the transfer of the diacylglyceryl group from phosphatidylglycerol to the sulfhydryl group of the N-terminal cysteine of a prolipoprotein, the first step in the formation of mature lipoproteins.</text>
</comment>
<evidence type="ECO:0000313" key="8">
    <source>
        <dbReference type="EMBL" id="AGH95073.1"/>
    </source>
</evidence>
<protein>
    <recommendedName>
        <fullName evidence="7">Phosphatidylglycerol--prolipoprotein diacylglyceryl transferase</fullName>
        <ecNumber evidence="7">2.5.1.145</ecNumber>
    </recommendedName>
</protein>
<feature type="binding site" evidence="7">
    <location>
        <position position="151"/>
    </location>
    <ligand>
        <name>a 1,2-diacyl-sn-glycero-3-phospho-(1'-sn-glycerol)</name>
        <dbReference type="ChEBI" id="CHEBI:64716"/>
    </ligand>
</feature>
<keyword evidence="4 7" id="KW-0812">Transmembrane</keyword>
<dbReference type="EC" id="2.5.1.145" evidence="7"/>
<proteinExistence type="inferred from homology"/>
<feature type="transmembrane region" description="Helical" evidence="7">
    <location>
        <begin position="258"/>
        <end position="276"/>
    </location>
</feature>
<keyword evidence="9" id="KW-1185">Reference proteome</keyword>
<dbReference type="PANTHER" id="PTHR30589">
    <property type="entry name" value="PROLIPOPROTEIN DIACYLGLYCERYL TRANSFERASE"/>
    <property type="match status" value="1"/>
</dbReference>
<dbReference type="HAMAP" id="MF_01147">
    <property type="entry name" value="Lgt"/>
    <property type="match status" value="1"/>
</dbReference>
<dbReference type="AlphaFoldDB" id="M4V799"/>
<dbReference type="HOGENOM" id="CLU_013386_1_0_7"/>
<keyword evidence="6 7" id="KW-0472">Membrane</keyword>
<evidence type="ECO:0000256" key="3">
    <source>
        <dbReference type="ARBA" id="ARBA00022679"/>
    </source>
</evidence>
<dbReference type="eggNOG" id="COG0682">
    <property type="taxonomic scope" value="Bacteria"/>
</dbReference>
<dbReference type="GO" id="GO:0042158">
    <property type="term" value="P:lipoprotein biosynthetic process"/>
    <property type="evidence" value="ECO:0007669"/>
    <property type="project" value="UniProtKB-UniRule"/>
</dbReference>
<dbReference type="Pfam" id="PF01790">
    <property type="entry name" value="LGT"/>
    <property type="match status" value="1"/>
</dbReference>
<feature type="transmembrane region" description="Helical" evidence="7">
    <location>
        <begin position="28"/>
        <end position="48"/>
    </location>
</feature>
<sequence>MSYVHDLSPFILKLPETALWGDQFGFRWYGFSYMLGFIVAYQLIKWLAQRQRAGLTTQMVGDFITYAAIGVLAGGRLGYCIFYDPNLFFSFKSSFPFWGVLAVNEGGMASHGGVIGVLLACVLFARKHGLNYAYLLDLAAITGPLGFLFGRIANFINGELVGRIAPESFQYAVKFPSDILNWPQYQFDRLSTLTGVVENLGVQASQWSTWLANFRTDPSAREQVYSVLYRIIHEIQNGNGAVKQLIAPALDARYPSQLFAALTEGLISFLVLFFLAGKSRKPGFIAASFGIVYAISRIVNEQFREPDIQIGYQLFGLTRGQWLSVGLFALGVGLMFYWSRTQSQTVFGWRRGESVRVGRR</sequence>
<accession>M4V799</accession>
<dbReference type="OrthoDB" id="5293946at2"/>
<name>M4V799_9BACT</name>
<dbReference type="PROSITE" id="PS01311">
    <property type="entry name" value="LGT"/>
    <property type="match status" value="1"/>
</dbReference>
<comment type="similarity">
    <text evidence="1 7">Belongs to the Lgt family.</text>
</comment>
<dbReference type="UniPathway" id="UPA00664"/>
<evidence type="ECO:0000256" key="4">
    <source>
        <dbReference type="ARBA" id="ARBA00022692"/>
    </source>
</evidence>
<evidence type="ECO:0000256" key="5">
    <source>
        <dbReference type="ARBA" id="ARBA00022989"/>
    </source>
</evidence>
<keyword evidence="8" id="KW-0449">Lipoprotein</keyword>
<evidence type="ECO:0000256" key="1">
    <source>
        <dbReference type="ARBA" id="ARBA00007150"/>
    </source>
</evidence>
<dbReference type="InterPro" id="IPR001640">
    <property type="entry name" value="Lgt"/>
</dbReference>
<evidence type="ECO:0000256" key="6">
    <source>
        <dbReference type="ARBA" id="ARBA00023136"/>
    </source>
</evidence>
<organism evidence="8 9">
    <name type="scientific">Pseudobdellovibrio exovorus JSS</name>
    <dbReference type="NCBI Taxonomy" id="1184267"/>
    <lineage>
        <taxon>Bacteria</taxon>
        <taxon>Pseudomonadati</taxon>
        <taxon>Bdellovibrionota</taxon>
        <taxon>Bdellovibrionia</taxon>
        <taxon>Bdellovibrionales</taxon>
        <taxon>Pseudobdellovibrionaceae</taxon>
        <taxon>Pseudobdellovibrio</taxon>
    </lineage>
</organism>
<evidence type="ECO:0000256" key="7">
    <source>
        <dbReference type="HAMAP-Rule" id="MF_01147"/>
    </source>
</evidence>
<evidence type="ECO:0000313" key="9">
    <source>
        <dbReference type="Proteomes" id="UP000012040"/>
    </source>
</evidence>
<feature type="transmembrane region" description="Helical" evidence="7">
    <location>
        <begin position="320"/>
        <end position="338"/>
    </location>
</feature>
<dbReference type="PANTHER" id="PTHR30589:SF0">
    <property type="entry name" value="PHOSPHATIDYLGLYCEROL--PROLIPOPROTEIN DIACYLGLYCERYL TRANSFERASE"/>
    <property type="match status" value="1"/>
</dbReference>
<keyword evidence="2 7" id="KW-1003">Cell membrane</keyword>
<dbReference type="GO" id="GO:0005886">
    <property type="term" value="C:plasma membrane"/>
    <property type="evidence" value="ECO:0007669"/>
    <property type="project" value="UniProtKB-SubCell"/>
</dbReference>
<feature type="transmembrane region" description="Helical" evidence="7">
    <location>
        <begin position="283"/>
        <end position="300"/>
    </location>
</feature>
<reference evidence="8 9" key="1">
    <citation type="journal article" date="2013" name="ISME J.">
        <title>By their genes ye shall know them: genomic signatures of predatory bacteria.</title>
        <authorList>
            <person name="Pasternak Z."/>
            <person name="Pietrokovski S."/>
            <person name="Rotem O."/>
            <person name="Gophna U."/>
            <person name="Lurie-Weinberger M.N."/>
            <person name="Jurkevitch E."/>
        </authorList>
    </citation>
    <scope>NUCLEOTIDE SEQUENCE [LARGE SCALE GENOMIC DNA]</scope>
    <source>
        <strain evidence="8 9">JSS</strain>
    </source>
</reference>
<keyword evidence="5 7" id="KW-1133">Transmembrane helix</keyword>
<dbReference type="PATRIC" id="fig|1184267.3.peg.866"/>
<dbReference type="Proteomes" id="UP000012040">
    <property type="component" value="Chromosome"/>
</dbReference>
<comment type="pathway">
    <text evidence="7">Protein modification; lipoprotein biosynthesis (diacylglyceryl transfer).</text>
</comment>
<comment type="catalytic activity">
    <reaction evidence="7">
        <text>L-cysteinyl-[prolipoprotein] + a 1,2-diacyl-sn-glycero-3-phospho-(1'-sn-glycerol) = an S-1,2-diacyl-sn-glyceryl-L-cysteinyl-[prolipoprotein] + sn-glycerol 1-phosphate + H(+)</text>
        <dbReference type="Rhea" id="RHEA:56712"/>
        <dbReference type="Rhea" id="RHEA-COMP:14679"/>
        <dbReference type="Rhea" id="RHEA-COMP:14680"/>
        <dbReference type="ChEBI" id="CHEBI:15378"/>
        <dbReference type="ChEBI" id="CHEBI:29950"/>
        <dbReference type="ChEBI" id="CHEBI:57685"/>
        <dbReference type="ChEBI" id="CHEBI:64716"/>
        <dbReference type="ChEBI" id="CHEBI:140658"/>
        <dbReference type="EC" id="2.5.1.145"/>
    </reaction>
</comment>